<proteinExistence type="predicted"/>
<dbReference type="EMBL" id="NCKU01009264">
    <property type="protein sequence ID" value="RWS01402.1"/>
    <property type="molecule type" value="Genomic_DNA"/>
</dbReference>
<organism evidence="2 3">
    <name type="scientific">Dinothrombium tinctorium</name>
    <dbReference type="NCBI Taxonomy" id="1965070"/>
    <lineage>
        <taxon>Eukaryota</taxon>
        <taxon>Metazoa</taxon>
        <taxon>Ecdysozoa</taxon>
        <taxon>Arthropoda</taxon>
        <taxon>Chelicerata</taxon>
        <taxon>Arachnida</taxon>
        <taxon>Acari</taxon>
        <taxon>Acariformes</taxon>
        <taxon>Trombidiformes</taxon>
        <taxon>Prostigmata</taxon>
        <taxon>Anystina</taxon>
        <taxon>Parasitengona</taxon>
        <taxon>Trombidioidea</taxon>
        <taxon>Trombidiidae</taxon>
        <taxon>Dinothrombium</taxon>
    </lineage>
</organism>
<feature type="non-terminal residue" evidence="2">
    <location>
        <position position="103"/>
    </location>
</feature>
<gene>
    <name evidence="2" type="ORF">B4U79_15657</name>
</gene>
<dbReference type="Pfam" id="PF14712">
    <property type="entry name" value="Snapin_Pallidin"/>
    <property type="match status" value="1"/>
</dbReference>
<sequence>MNVDELNKYQSSVITSIEQESLKIEEKIKHFDLEAMVNKANVYYNKLLNIKKEMDSIAERSEKLKKRALRLQEEKQIEALEYESMKDKQLQLEKHLLPVKPSQ</sequence>
<dbReference type="PANTHER" id="PTHR31328:SF2">
    <property type="entry name" value="BIOGENESIS OF LYSOSOME-RELATED ORGANELLES COMPLEX 1 SUBUNIT 6"/>
    <property type="match status" value="1"/>
</dbReference>
<protein>
    <submittedName>
        <fullName evidence="2">Biogenesis of lysosome-related organelles complex 1 subunit 6-like protein</fullName>
    </submittedName>
</protein>
<dbReference type="InterPro" id="IPR028119">
    <property type="entry name" value="Snapin/Pallidin/Snn1"/>
</dbReference>
<dbReference type="GO" id="GO:0030133">
    <property type="term" value="C:transport vesicle"/>
    <property type="evidence" value="ECO:0007669"/>
    <property type="project" value="TreeGrafter"/>
</dbReference>
<keyword evidence="3" id="KW-1185">Reference proteome</keyword>
<dbReference type="GO" id="GO:0031083">
    <property type="term" value="C:BLOC-1 complex"/>
    <property type="evidence" value="ECO:0007669"/>
    <property type="project" value="TreeGrafter"/>
</dbReference>
<name>A0A3S3NYW0_9ACAR</name>
<dbReference type="OrthoDB" id="19659at2759"/>
<comment type="caution">
    <text evidence="2">The sequence shown here is derived from an EMBL/GenBank/DDBJ whole genome shotgun (WGS) entry which is preliminary data.</text>
</comment>
<reference evidence="2 3" key="1">
    <citation type="journal article" date="2018" name="Gigascience">
        <title>Genomes of trombidid mites reveal novel predicted allergens and laterally-transferred genes associated with secondary metabolism.</title>
        <authorList>
            <person name="Dong X."/>
            <person name="Chaisiri K."/>
            <person name="Xia D."/>
            <person name="Armstrong S.D."/>
            <person name="Fang Y."/>
            <person name="Donnelly M.J."/>
            <person name="Kadowaki T."/>
            <person name="McGarry J.W."/>
            <person name="Darby A.C."/>
            <person name="Makepeace B.L."/>
        </authorList>
    </citation>
    <scope>NUCLEOTIDE SEQUENCE [LARGE SCALE GENOMIC DNA]</scope>
    <source>
        <strain evidence="2">UoL-WK</strain>
    </source>
</reference>
<feature type="coiled-coil region" evidence="1">
    <location>
        <begin position="47"/>
        <end position="74"/>
    </location>
</feature>
<dbReference type="Proteomes" id="UP000285301">
    <property type="component" value="Unassembled WGS sequence"/>
</dbReference>
<dbReference type="AlphaFoldDB" id="A0A3S3NYW0"/>
<keyword evidence="1" id="KW-0175">Coiled coil</keyword>
<evidence type="ECO:0000313" key="3">
    <source>
        <dbReference type="Proteomes" id="UP000285301"/>
    </source>
</evidence>
<dbReference type="PANTHER" id="PTHR31328">
    <property type="entry name" value="BIOGENESIS OF LYSOSOME-RELATED ORGANELLES COMPLEX 1 SUBUNIT 6"/>
    <property type="match status" value="1"/>
</dbReference>
<accession>A0A3S3NYW0</accession>
<evidence type="ECO:0000256" key="1">
    <source>
        <dbReference type="SAM" id="Coils"/>
    </source>
</evidence>
<dbReference type="STRING" id="1965070.A0A3S3NYW0"/>
<evidence type="ECO:0000313" key="2">
    <source>
        <dbReference type="EMBL" id="RWS01402.1"/>
    </source>
</evidence>